<dbReference type="InterPro" id="IPR008978">
    <property type="entry name" value="HSP20-like_chaperone"/>
</dbReference>
<dbReference type="CDD" id="cd00298">
    <property type="entry name" value="ACD_sHsps_p23-like"/>
    <property type="match status" value="1"/>
</dbReference>
<dbReference type="EMBL" id="VSSQ01000727">
    <property type="protein sequence ID" value="MPM00385.1"/>
    <property type="molecule type" value="Genomic_DNA"/>
</dbReference>
<sequence>MPETPDDTYRELMDIIHKILISHVSGESEGKLPPVVGVKFVLSGGKIHLTPDEVHNKTIPIEMFEDKGTVIIQTELPPECQDDFFIAYQDGKLQLNAGANREYSAVIPVAGIDPSQTQTHLKNGVLEIICYKKLERAVQ</sequence>
<name>A0A644W978_9ZZZZ</name>
<proteinExistence type="predicted"/>
<dbReference type="AlphaFoldDB" id="A0A644W978"/>
<evidence type="ECO:0008006" key="2">
    <source>
        <dbReference type="Google" id="ProtNLM"/>
    </source>
</evidence>
<dbReference type="Gene3D" id="2.60.40.790">
    <property type="match status" value="1"/>
</dbReference>
<accession>A0A644W978</accession>
<protein>
    <recommendedName>
        <fullName evidence="2">SHSP domain-containing protein</fullName>
    </recommendedName>
</protein>
<organism evidence="1">
    <name type="scientific">bioreactor metagenome</name>
    <dbReference type="NCBI Taxonomy" id="1076179"/>
    <lineage>
        <taxon>unclassified sequences</taxon>
        <taxon>metagenomes</taxon>
        <taxon>ecological metagenomes</taxon>
    </lineage>
</organism>
<reference evidence="1" key="1">
    <citation type="submission" date="2019-08" db="EMBL/GenBank/DDBJ databases">
        <authorList>
            <person name="Kucharzyk K."/>
            <person name="Murdoch R.W."/>
            <person name="Higgins S."/>
            <person name="Loffler F."/>
        </authorList>
    </citation>
    <scope>NUCLEOTIDE SEQUENCE</scope>
</reference>
<evidence type="ECO:0000313" key="1">
    <source>
        <dbReference type="EMBL" id="MPM00385.1"/>
    </source>
</evidence>
<gene>
    <name evidence="1" type="ORF">SDC9_46609</name>
</gene>
<dbReference type="SUPFAM" id="SSF49764">
    <property type="entry name" value="HSP20-like chaperones"/>
    <property type="match status" value="1"/>
</dbReference>
<comment type="caution">
    <text evidence="1">The sequence shown here is derived from an EMBL/GenBank/DDBJ whole genome shotgun (WGS) entry which is preliminary data.</text>
</comment>